<organism evidence="19 20">
    <name type="scientific">Megalops atlanticus</name>
    <name type="common">Tarpon</name>
    <name type="synonym">Clupea gigantea</name>
    <dbReference type="NCBI Taxonomy" id="7932"/>
    <lineage>
        <taxon>Eukaryota</taxon>
        <taxon>Metazoa</taxon>
        <taxon>Chordata</taxon>
        <taxon>Craniata</taxon>
        <taxon>Vertebrata</taxon>
        <taxon>Euteleostomi</taxon>
        <taxon>Actinopterygii</taxon>
        <taxon>Neopterygii</taxon>
        <taxon>Teleostei</taxon>
        <taxon>Elopiformes</taxon>
        <taxon>Megalopidae</taxon>
        <taxon>Megalops</taxon>
    </lineage>
</organism>
<accession>A0A9D3PBS6</accession>
<keyword evidence="7" id="KW-0677">Repeat</keyword>
<comment type="caution">
    <text evidence="19">The sequence shown here is derived from an EMBL/GenBank/DDBJ whole genome shotgun (WGS) entry which is preliminary data.</text>
</comment>
<dbReference type="InterPro" id="IPR003591">
    <property type="entry name" value="Leu-rich_rpt_typical-subtyp"/>
</dbReference>
<evidence type="ECO:0000256" key="8">
    <source>
        <dbReference type="ARBA" id="ARBA00022989"/>
    </source>
</evidence>
<keyword evidence="4" id="KW-1003">Cell membrane</keyword>
<keyword evidence="3" id="KW-0813">Transport</keyword>
<dbReference type="InterPro" id="IPR001611">
    <property type="entry name" value="Leu-rich_rpt"/>
</dbReference>
<evidence type="ECO:0000256" key="1">
    <source>
        <dbReference type="ARBA" id="ARBA00004651"/>
    </source>
</evidence>
<evidence type="ECO:0000256" key="3">
    <source>
        <dbReference type="ARBA" id="ARBA00022448"/>
    </source>
</evidence>
<evidence type="ECO:0000256" key="11">
    <source>
        <dbReference type="ARBA" id="ARBA00023157"/>
    </source>
</evidence>
<feature type="transmembrane region" description="Helical" evidence="17">
    <location>
        <begin position="121"/>
        <end position="141"/>
    </location>
</feature>
<evidence type="ECO:0000256" key="16">
    <source>
        <dbReference type="SAM" id="MobiDB-lite"/>
    </source>
</evidence>
<dbReference type="PROSITE" id="PS51450">
    <property type="entry name" value="LRR"/>
    <property type="match status" value="3"/>
</dbReference>
<keyword evidence="6 17" id="KW-0812">Transmembrane</keyword>
<dbReference type="FunFam" id="3.80.10.10:FF:000424">
    <property type="entry name" value="Volume-regulated anion channel subunit LRRC8E"/>
    <property type="match status" value="1"/>
</dbReference>
<comment type="catalytic activity">
    <reaction evidence="13">
        <text>iodide(out) = iodide(in)</text>
        <dbReference type="Rhea" id="RHEA:66324"/>
        <dbReference type="ChEBI" id="CHEBI:16382"/>
    </reaction>
</comment>
<dbReference type="InterPro" id="IPR021040">
    <property type="entry name" value="LRRC8_Pannexin-like"/>
</dbReference>
<dbReference type="InterPro" id="IPR032675">
    <property type="entry name" value="LRR_dom_sf"/>
</dbReference>
<dbReference type="SMART" id="SM00365">
    <property type="entry name" value="LRR_SD22"/>
    <property type="match status" value="4"/>
</dbReference>
<keyword evidence="11" id="KW-1015">Disulfide bond</keyword>
<dbReference type="PANTHER" id="PTHR48051:SF58">
    <property type="entry name" value="VOLUME-REGULATED ANION CHANNEL SUBUNIT LRRC8E"/>
    <property type="match status" value="1"/>
</dbReference>
<dbReference type="AlphaFoldDB" id="A0A9D3PBS6"/>
<feature type="region of interest" description="Disordered" evidence="16">
    <location>
        <begin position="172"/>
        <end position="193"/>
    </location>
</feature>
<keyword evidence="5" id="KW-0433">Leucine-rich repeat</keyword>
<feature type="transmembrane region" description="Helical" evidence="17">
    <location>
        <begin position="314"/>
        <end position="335"/>
    </location>
</feature>
<evidence type="ECO:0000256" key="5">
    <source>
        <dbReference type="ARBA" id="ARBA00022614"/>
    </source>
</evidence>
<keyword evidence="12" id="KW-0407">Ion channel</keyword>
<gene>
    <name evidence="19" type="ORF">MATL_G00238750</name>
</gene>
<feature type="domain" description="LRRC8 pannexin-like TM region" evidence="18">
    <location>
        <begin position="1"/>
        <end position="331"/>
    </location>
</feature>
<comment type="subcellular location">
    <subcellularLocation>
        <location evidence="1">Cell membrane</location>
        <topology evidence="1">Multi-pass membrane protein</topology>
    </subcellularLocation>
</comment>
<dbReference type="GO" id="GO:0005886">
    <property type="term" value="C:plasma membrane"/>
    <property type="evidence" value="ECO:0007669"/>
    <property type="project" value="UniProtKB-SubCell"/>
</dbReference>
<evidence type="ECO:0000256" key="17">
    <source>
        <dbReference type="SAM" id="Phobius"/>
    </source>
</evidence>
<evidence type="ECO:0000259" key="18">
    <source>
        <dbReference type="Pfam" id="PF12534"/>
    </source>
</evidence>
<sequence>MIPVTEFRQFMEQQQPAFRVLKPWWDVFTDYLSVVMLMIGVFGCTLQVMQDKIICLPTNIPTQNQTVALQNQSEHPLLSHTNEVSAPMPEQKGRKTNLDLQQYSYINQMCYEKALHWYAKYFPYLVLIHTMIFMVCSNFWFKFPGSSSKIEHFISILWKCFDSPWTTRALSEVSGENPEGQDAKKESDSKANVSTIEDGLEKTQSLRSIPEKLVVNKPAASVLDKKEGEQAKALFEKIKKFRLHVEEGDLLYVMYVRQNILKVLKFLLIIIYNCFLVHRVKIIVTCNVKTKDMTGYDNFLCNHTMAHLFSKLSYCYLCFVGVYGLTCLYTLYWLFHRSLKEYSFEYVRQETGIDDIPDVKNDFAFMLHMIDQYDPLYSKRFAVFLSEVSENKLKQLNLNHEWTAQKLRQKLQTNANNRLELQLFMLSGLPDTIFEVTELQSLKLQIINNVTIPATISKLEDLQELSLYQCSLKVHSAAVAFLRENLKVLRVKFDDSRELPSWMYCLRNLEELHLMGLFSHDISRNATLESLRELKSLKALHLKSNFTKIPQSVVDVASHLQRLYIHNDGTKLVMLNNLKKMVHLVHLELVHCELERIPHAVFSLTNLQELDLKENNLRSIEEIVSLQHLRKLTSLKLWHNAITYIPDHIKKLGNLERLYFSHNKIEVLPSHLFLCHKLRYMDLSHNEIRFIPPEIGVLQSLQYFSVSCNKIENLPDELFFCKKLKTLKLGMNFLTVLSPKISFLVALTHLELSGNHFEGLPAELGSCRTLKRSGLVVEDALFETLPSDVREQMSAE</sequence>
<feature type="transmembrane region" description="Helical" evidence="17">
    <location>
        <begin position="260"/>
        <end position="277"/>
    </location>
</feature>
<dbReference type="Pfam" id="PF13855">
    <property type="entry name" value="LRR_8"/>
    <property type="match status" value="2"/>
</dbReference>
<evidence type="ECO:0000313" key="19">
    <source>
        <dbReference type="EMBL" id="KAG7456706.1"/>
    </source>
</evidence>
<comment type="catalytic activity">
    <reaction evidence="15">
        <text>chloride(in) = chloride(out)</text>
        <dbReference type="Rhea" id="RHEA:29823"/>
        <dbReference type="ChEBI" id="CHEBI:17996"/>
    </reaction>
</comment>
<dbReference type="Gene3D" id="3.80.10.10">
    <property type="entry name" value="Ribonuclease Inhibitor"/>
    <property type="match status" value="2"/>
</dbReference>
<dbReference type="FunFam" id="3.80.10.10:FF:000156">
    <property type="entry name" value="volume-regulated anion channel subunit LRRC8C isoform X2"/>
    <property type="match status" value="1"/>
</dbReference>
<keyword evidence="8 17" id="KW-1133">Transmembrane helix</keyword>
<dbReference type="GO" id="GO:0005737">
    <property type="term" value="C:cytoplasm"/>
    <property type="evidence" value="ECO:0007669"/>
    <property type="project" value="TreeGrafter"/>
</dbReference>
<evidence type="ECO:0000256" key="2">
    <source>
        <dbReference type="ARBA" id="ARBA00010471"/>
    </source>
</evidence>
<dbReference type="EMBL" id="JAFDVH010000022">
    <property type="protein sequence ID" value="KAG7456706.1"/>
    <property type="molecule type" value="Genomic_DNA"/>
</dbReference>
<dbReference type="OrthoDB" id="660555at2759"/>
<dbReference type="Pfam" id="PF12534">
    <property type="entry name" value="Pannexin_like"/>
    <property type="match status" value="1"/>
</dbReference>
<evidence type="ECO:0000256" key="4">
    <source>
        <dbReference type="ARBA" id="ARBA00022475"/>
    </source>
</evidence>
<evidence type="ECO:0000256" key="10">
    <source>
        <dbReference type="ARBA" id="ARBA00023136"/>
    </source>
</evidence>
<dbReference type="SUPFAM" id="SSF52058">
    <property type="entry name" value="L domain-like"/>
    <property type="match status" value="1"/>
</dbReference>
<dbReference type="InterPro" id="IPR050216">
    <property type="entry name" value="LRR_domain-containing"/>
</dbReference>
<dbReference type="Proteomes" id="UP001046870">
    <property type="component" value="Chromosome 22"/>
</dbReference>
<reference evidence="19" key="1">
    <citation type="submission" date="2021-01" db="EMBL/GenBank/DDBJ databases">
        <authorList>
            <person name="Zahm M."/>
            <person name="Roques C."/>
            <person name="Cabau C."/>
            <person name="Klopp C."/>
            <person name="Donnadieu C."/>
            <person name="Jouanno E."/>
            <person name="Lampietro C."/>
            <person name="Louis A."/>
            <person name="Herpin A."/>
            <person name="Echchiki A."/>
            <person name="Berthelot C."/>
            <person name="Parey E."/>
            <person name="Roest-Crollius H."/>
            <person name="Braasch I."/>
            <person name="Postlethwait J."/>
            <person name="Bobe J."/>
            <person name="Montfort J."/>
            <person name="Bouchez O."/>
            <person name="Begum T."/>
            <person name="Mejri S."/>
            <person name="Adams A."/>
            <person name="Chen W.-J."/>
            <person name="Guiguen Y."/>
        </authorList>
    </citation>
    <scope>NUCLEOTIDE SEQUENCE</scope>
    <source>
        <strain evidence="19">YG-15Mar2019-1</strain>
        <tissue evidence="19">Brain</tissue>
    </source>
</reference>
<evidence type="ECO:0000256" key="9">
    <source>
        <dbReference type="ARBA" id="ARBA00023065"/>
    </source>
</evidence>
<keyword evidence="20" id="KW-1185">Reference proteome</keyword>
<evidence type="ECO:0000256" key="14">
    <source>
        <dbReference type="ARBA" id="ARBA00024158"/>
    </source>
</evidence>
<proteinExistence type="inferred from homology"/>
<evidence type="ECO:0000256" key="6">
    <source>
        <dbReference type="ARBA" id="ARBA00022692"/>
    </source>
</evidence>
<feature type="transmembrane region" description="Helical" evidence="17">
    <location>
        <begin position="31"/>
        <end position="49"/>
    </location>
</feature>
<dbReference type="PANTHER" id="PTHR48051">
    <property type="match status" value="1"/>
</dbReference>
<evidence type="ECO:0000256" key="7">
    <source>
        <dbReference type="ARBA" id="ARBA00022737"/>
    </source>
</evidence>
<keyword evidence="9" id="KW-0406">Ion transport</keyword>
<evidence type="ECO:0000256" key="13">
    <source>
        <dbReference type="ARBA" id="ARBA00024145"/>
    </source>
</evidence>
<comment type="catalytic activity">
    <reaction evidence="14">
        <text>taurine(out) = taurine(in)</text>
        <dbReference type="Rhea" id="RHEA:66328"/>
        <dbReference type="ChEBI" id="CHEBI:507393"/>
    </reaction>
</comment>
<dbReference type="SMART" id="SM00369">
    <property type="entry name" value="LRR_TYP"/>
    <property type="match status" value="7"/>
</dbReference>
<protein>
    <recommendedName>
        <fullName evidence="18">LRRC8 pannexin-like TM region domain-containing protein</fullName>
    </recommendedName>
</protein>
<keyword evidence="10 17" id="KW-0472">Membrane</keyword>
<evidence type="ECO:0000256" key="15">
    <source>
        <dbReference type="ARBA" id="ARBA00024167"/>
    </source>
</evidence>
<dbReference type="GO" id="GO:0034220">
    <property type="term" value="P:monoatomic ion transmembrane transport"/>
    <property type="evidence" value="ECO:0007669"/>
    <property type="project" value="UniProtKB-KW"/>
</dbReference>
<evidence type="ECO:0000313" key="20">
    <source>
        <dbReference type="Proteomes" id="UP001046870"/>
    </source>
</evidence>
<comment type="similarity">
    <text evidence="2">Belongs to the LRRC8 family.</text>
</comment>
<evidence type="ECO:0000256" key="12">
    <source>
        <dbReference type="ARBA" id="ARBA00023303"/>
    </source>
</evidence>
<name>A0A9D3PBS6_MEGAT</name>